<organism evidence="1 2">
    <name type="scientific">Brachionus plicatilis</name>
    <name type="common">Marine rotifer</name>
    <name type="synonym">Brachionus muelleri</name>
    <dbReference type="NCBI Taxonomy" id="10195"/>
    <lineage>
        <taxon>Eukaryota</taxon>
        <taxon>Metazoa</taxon>
        <taxon>Spiralia</taxon>
        <taxon>Gnathifera</taxon>
        <taxon>Rotifera</taxon>
        <taxon>Eurotatoria</taxon>
        <taxon>Monogononta</taxon>
        <taxon>Pseudotrocha</taxon>
        <taxon>Ploima</taxon>
        <taxon>Brachionidae</taxon>
        <taxon>Brachionus</taxon>
    </lineage>
</organism>
<evidence type="ECO:0000313" key="1">
    <source>
        <dbReference type="EMBL" id="RNA32249.1"/>
    </source>
</evidence>
<gene>
    <name evidence="1" type="ORF">BpHYR1_049996</name>
</gene>
<dbReference type="Proteomes" id="UP000276133">
    <property type="component" value="Unassembled WGS sequence"/>
</dbReference>
<dbReference type="EMBL" id="REGN01001825">
    <property type="protein sequence ID" value="RNA32249.1"/>
    <property type="molecule type" value="Genomic_DNA"/>
</dbReference>
<accession>A0A3M7S971</accession>
<dbReference type="OrthoDB" id="10014409at2759"/>
<name>A0A3M7S971_BRAPC</name>
<reference evidence="1 2" key="1">
    <citation type="journal article" date="2018" name="Sci. Rep.">
        <title>Genomic signatures of local adaptation to the degree of environmental predictability in rotifers.</title>
        <authorList>
            <person name="Franch-Gras L."/>
            <person name="Hahn C."/>
            <person name="Garcia-Roger E.M."/>
            <person name="Carmona M.J."/>
            <person name="Serra M."/>
            <person name="Gomez A."/>
        </authorList>
    </citation>
    <scope>NUCLEOTIDE SEQUENCE [LARGE SCALE GENOMIC DNA]</scope>
    <source>
        <strain evidence="1">HYR1</strain>
    </source>
</reference>
<proteinExistence type="predicted"/>
<dbReference type="AlphaFoldDB" id="A0A3M7S971"/>
<sequence length="265" mass="31256">MNNYLWRILYRYYEISEVIIKVGEEKSNPFTITEGVKQEGILSPTCENYAKDWKIEFNGSKSASMLFKKKSTSYKTEFKLNSSTIPKVQSFIYIGLPIENQKSLNDFVENKMKKVEKSFYSLNSIGCKPKLMNPETLAFLYKQFSQSIFRYHLDNIFINEKSLKEFDIRLNILIKRLIGLSKFTKTKPLNKGLKLDSIRQIYYNHKIFFVKQIFNNQLCKKVEDLTHINCTEYDLAFSILLIEWCLECSNSGLTDSIKYYFYMSN</sequence>
<comment type="caution">
    <text evidence="1">The sequence shown here is derived from an EMBL/GenBank/DDBJ whole genome shotgun (WGS) entry which is preliminary data.</text>
</comment>
<protein>
    <recommendedName>
        <fullName evidence="3">RNA-directed DNA polymerase from mobile element jockey-like</fullName>
    </recommendedName>
</protein>
<keyword evidence="2" id="KW-1185">Reference proteome</keyword>
<evidence type="ECO:0008006" key="3">
    <source>
        <dbReference type="Google" id="ProtNLM"/>
    </source>
</evidence>
<evidence type="ECO:0000313" key="2">
    <source>
        <dbReference type="Proteomes" id="UP000276133"/>
    </source>
</evidence>